<evidence type="ECO:0000313" key="20">
    <source>
        <dbReference type="EMBL" id="EOY29732.1"/>
    </source>
</evidence>
<evidence type="ECO:0000256" key="12">
    <source>
        <dbReference type="ARBA" id="ARBA00022989"/>
    </source>
</evidence>
<reference evidence="20 21" key="1">
    <citation type="journal article" date="2013" name="Genome Biol.">
        <title>The genome sequence of the most widely cultivated cacao type and its use to identify candidate genes regulating pod color.</title>
        <authorList>
            <person name="Motamayor J.C."/>
            <person name="Mockaitis K."/>
            <person name="Schmutz J."/>
            <person name="Haiminen N."/>
            <person name="Iii D.L."/>
            <person name="Cornejo O."/>
            <person name="Findley S.D."/>
            <person name="Zheng P."/>
            <person name="Utro F."/>
            <person name="Royaert S."/>
            <person name="Saski C."/>
            <person name="Jenkins J."/>
            <person name="Podicheti R."/>
            <person name="Zhao M."/>
            <person name="Scheffler B.E."/>
            <person name="Stack J.C."/>
            <person name="Feltus F.A."/>
            <person name="Mustiga G.M."/>
            <person name="Amores F."/>
            <person name="Phillips W."/>
            <person name="Marelli J.P."/>
            <person name="May G.D."/>
            <person name="Shapiro H."/>
            <person name="Ma J."/>
            <person name="Bustamante C.D."/>
            <person name="Schnell R.J."/>
            <person name="Main D."/>
            <person name="Gilbert D."/>
            <person name="Parida L."/>
            <person name="Kuhn D.N."/>
        </authorList>
    </citation>
    <scope>NUCLEOTIDE SEQUENCE [LARGE SCALE GENOMIC DNA]</scope>
    <source>
        <strain evidence="21">cv. Matina 1-6</strain>
    </source>
</reference>
<dbReference type="GO" id="GO:0061630">
    <property type="term" value="F:ubiquitin protein ligase activity"/>
    <property type="evidence" value="ECO:0007669"/>
    <property type="project" value="UniProtKB-EC"/>
</dbReference>
<dbReference type="CDD" id="cd16461">
    <property type="entry name" value="RING-H2_EL5-like"/>
    <property type="match status" value="1"/>
</dbReference>
<dbReference type="PANTHER" id="PTHR46539:SF8">
    <property type="entry name" value="RING-TYPE DOMAIN-CONTAINING PROTEIN"/>
    <property type="match status" value="1"/>
</dbReference>
<accession>A0A061GKR4</accession>
<comment type="subcellular location">
    <subcellularLocation>
        <location evidence="2">Membrane</location>
        <topology evidence="2">Single-pass membrane protein</topology>
    </subcellularLocation>
</comment>
<dbReference type="Gramene" id="EOY29732">
    <property type="protein sequence ID" value="EOY29732"/>
    <property type="gene ID" value="TCM_037183"/>
</dbReference>
<comment type="similarity">
    <text evidence="14">Belongs to the RING-type zinc finger family. ATL subfamily.</text>
</comment>
<feature type="region of interest" description="Disordered" evidence="16">
    <location>
        <begin position="326"/>
        <end position="347"/>
    </location>
</feature>
<dbReference type="InterPro" id="IPR001841">
    <property type="entry name" value="Znf_RING"/>
</dbReference>
<feature type="signal peptide" evidence="18">
    <location>
        <begin position="1"/>
        <end position="19"/>
    </location>
</feature>
<evidence type="ECO:0000256" key="18">
    <source>
        <dbReference type="SAM" id="SignalP"/>
    </source>
</evidence>
<gene>
    <name evidence="20" type="ORF">TCM_037183</name>
</gene>
<evidence type="ECO:0000256" key="17">
    <source>
        <dbReference type="SAM" id="Phobius"/>
    </source>
</evidence>
<keyword evidence="12 17" id="KW-1133">Transmembrane helix</keyword>
<dbReference type="EMBL" id="CM001887">
    <property type="protein sequence ID" value="EOY29732.1"/>
    <property type="molecule type" value="Genomic_DNA"/>
</dbReference>
<comment type="catalytic activity">
    <reaction evidence="1">
        <text>S-ubiquitinyl-[E2 ubiquitin-conjugating enzyme]-L-cysteine + [acceptor protein]-L-lysine = [E2 ubiquitin-conjugating enzyme]-L-cysteine + N(6)-ubiquitinyl-[acceptor protein]-L-lysine.</text>
        <dbReference type="EC" id="2.3.2.27"/>
    </reaction>
</comment>
<evidence type="ECO:0000256" key="1">
    <source>
        <dbReference type="ARBA" id="ARBA00000900"/>
    </source>
</evidence>
<feature type="compositionally biased region" description="Low complexity" evidence="16">
    <location>
        <begin position="329"/>
        <end position="343"/>
    </location>
</feature>
<dbReference type="Proteomes" id="UP000026915">
    <property type="component" value="Chromosome 9"/>
</dbReference>
<dbReference type="eggNOG" id="KOG0800">
    <property type="taxonomic scope" value="Eukaryota"/>
</dbReference>
<evidence type="ECO:0000256" key="2">
    <source>
        <dbReference type="ARBA" id="ARBA00004167"/>
    </source>
</evidence>
<evidence type="ECO:0000256" key="11">
    <source>
        <dbReference type="ARBA" id="ARBA00022833"/>
    </source>
</evidence>
<keyword evidence="13 17" id="KW-0472">Membrane</keyword>
<evidence type="ECO:0000256" key="13">
    <source>
        <dbReference type="ARBA" id="ARBA00023136"/>
    </source>
</evidence>
<feature type="transmembrane region" description="Helical" evidence="17">
    <location>
        <begin position="35"/>
        <end position="58"/>
    </location>
</feature>
<keyword evidence="10" id="KW-0833">Ubl conjugation pathway</keyword>
<evidence type="ECO:0000256" key="8">
    <source>
        <dbReference type="ARBA" id="ARBA00022729"/>
    </source>
</evidence>
<evidence type="ECO:0000256" key="5">
    <source>
        <dbReference type="ARBA" id="ARBA00022679"/>
    </source>
</evidence>
<dbReference type="OMA" id="FCHANLV"/>
<evidence type="ECO:0000313" key="21">
    <source>
        <dbReference type="Proteomes" id="UP000026915"/>
    </source>
</evidence>
<evidence type="ECO:0000256" key="10">
    <source>
        <dbReference type="ARBA" id="ARBA00022786"/>
    </source>
</evidence>
<dbReference type="EC" id="2.3.2.27" evidence="4"/>
<evidence type="ECO:0000256" key="16">
    <source>
        <dbReference type="SAM" id="MobiDB-lite"/>
    </source>
</evidence>
<dbReference type="GO" id="GO:0016020">
    <property type="term" value="C:membrane"/>
    <property type="evidence" value="ECO:0007669"/>
    <property type="project" value="UniProtKB-SubCell"/>
</dbReference>
<keyword evidence="7" id="KW-0479">Metal-binding</keyword>
<dbReference type="GO" id="GO:0008270">
    <property type="term" value="F:zinc ion binding"/>
    <property type="evidence" value="ECO:0007669"/>
    <property type="project" value="UniProtKB-KW"/>
</dbReference>
<evidence type="ECO:0000256" key="4">
    <source>
        <dbReference type="ARBA" id="ARBA00012483"/>
    </source>
</evidence>
<name>A0A061GKR4_THECC</name>
<keyword evidence="9 15" id="KW-0863">Zinc-finger</keyword>
<evidence type="ECO:0000256" key="7">
    <source>
        <dbReference type="ARBA" id="ARBA00022723"/>
    </source>
</evidence>
<keyword evidence="6 17" id="KW-0812">Transmembrane</keyword>
<evidence type="ECO:0000256" key="3">
    <source>
        <dbReference type="ARBA" id="ARBA00004906"/>
    </source>
</evidence>
<organism evidence="20 21">
    <name type="scientific">Theobroma cacao</name>
    <name type="common">Cacao</name>
    <name type="synonym">Cocoa</name>
    <dbReference type="NCBI Taxonomy" id="3641"/>
    <lineage>
        <taxon>Eukaryota</taxon>
        <taxon>Viridiplantae</taxon>
        <taxon>Streptophyta</taxon>
        <taxon>Embryophyta</taxon>
        <taxon>Tracheophyta</taxon>
        <taxon>Spermatophyta</taxon>
        <taxon>Magnoliopsida</taxon>
        <taxon>eudicotyledons</taxon>
        <taxon>Gunneridae</taxon>
        <taxon>Pentapetalae</taxon>
        <taxon>rosids</taxon>
        <taxon>malvids</taxon>
        <taxon>Malvales</taxon>
        <taxon>Malvaceae</taxon>
        <taxon>Byttnerioideae</taxon>
        <taxon>Theobroma</taxon>
    </lineage>
</organism>
<sequence length="391" mass="44616">MNQPTVLILVSCLFFHVRAQEEAEPSSGILHPFRISLSLVVGISLGMLSLTFVVLVCLKFCHANLVDNFDHTTHPQNFHRLFQSSSIFSGIDRRIIESIPSFQFSALKGSKEGLECAVCISKFEDSDILRLLPKCEHAFHMNCIDQWLERHSTCPLCRYKFDSRDAKSFTHSNSLRLSQNPSNLTDDRNVELFVEREQDDQVQGSSSRFNIGSSLRRIDRGKKQELRIQEGEGSSGDDPKLLHKFKHKIIVSDVVIKNRWSDVSPLDLLSLKSEMLSVISSKRFSSLESNSRRFPTGLSTSKLIEKVEDLERKRMFESEFSITDKNNPSSSFPSASYNESSSSEMNHMEKRSMSEITVFPRFRQFSLKNQVADCLAKEGIQRQEDSINIFD</sequence>
<proteinExistence type="inferred from homology"/>
<dbReference type="Pfam" id="PF13639">
    <property type="entry name" value="zf-RING_2"/>
    <property type="match status" value="1"/>
</dbReference>
<dbReference type="HOGENOM" id="CLU_046350_0_0_1"/>
<dbReference type="InterPro" id="IPR013083">
    <property type="entry name" value="Znf_RING/FYVE/PHD"/>
</dbReference>
<evidence type="ECO:0000259" key="19">
    <source>
        <dbReference type="PROSITE" id="PS50089"/>
    </source>
</evidence>
<evidence type="ECO:0000256" key="9">
    <source>
        <dbReference type="ARBA" id="ARBA00022771"/>
    </source>
</evidence>
<dbReference type="SMART" id="SM00184">
    <property type="entry name" value="RING"/>
    <property type="match status" value="1"/>
</dbReference>
<evidence type="ECO:0000256" key="15">
    <source>
        <dbReference type="PROSITE-ProRule" id="PRU00175"/>
    </source>
</evidence>
<feature type="domain" description="RING-type" evidence="19">
    <location>
        <begin position="116"/>
        <end position="158"/>
    </location>
</feature>
<dbReference type="PANTHER" id="PTHR46539">
    <property type="entry name" value="E3 UBIQUITIN-PROTEIN LIGASE ATL42"/>
    <property type="match status" value="1"/>
</dbReference>
<comment type="pathway">
    <text evidence="3">Protein modification; protein ubiquitination.</text>
</comment>
<dbReference type="FunFam" id="3.30.40.10:FF:000285">
    <property type="entry name" value="RING-H2 finger protein ATL43"/>
    <property type="match status" value="1"/>
</dbReference>
<dbReference type="InParanoid" id="A0A061GKR4"/>
<dbReference type="PROSITE" id="PS50089">
    <property type="entry name" value="ZF_RING_2"/>
    <property type="match status" value="1"/>
</dbReference>
<keyword evidence="5" id="KW-0808">Transferase</keyword>
<dbReference type="Gene3D" id="3.30.40.10">
    <property type="entry name" value="Zinc/RING finger domain, C3HC4 (zinc finger)"/>
    <property type="match status" value="1"/>
</dbReference>
<dbReference type="AlphaFoldDB" id="A0A061GKR4"/>
<evidence type="ECO:0000256" key="14">
    <source>
        <dbReference type="ARBA" id="ARBA00024209"/>
    </source>
</evidence>
<keyword evidence="21" id="KW-1185">Reference proteome</keyword>
<keyword evidence="11" id="KW-0862">Zinc</keyword>
<protein>
    <recommendedName>
        <fullName evidence="4">RING-type E3 ubiquitin transferase</fullName>
        <ecNumber evidence="4">2.3.2.27</ecNumber>
    </recommendedName>
</protein>
<dbReference type="SUPFAM" id="SSF57850">
    <property type="entry name" value="RING/U-box"/>
    <property type="match status" value="1"/>
</dbReference>
<feature type="chain" id="PRO_5001598951" description="RING-type E3 ubiquitin transferase" evidence="18">
    <location>
        <begin position="20"/>
        <end position="391"/>
    </location>
</feature>
<evidence type="ECO:0000256" key="6">
    <source>
        <dbReference type="ARBA" id="ARBA00022692"/>
    </source>
</evidence>
<keyword evidence="8 18" id="KW-0732">Signal</keyword>